<feature type="compositionally biased region" description="Basic and acidic residues" evidence="1">
    <location>
        <begin position="14"/>
        <end position="62"/>
    </location>
</feature>
<reference evidence="2" key="2">
    <citation type="submission" date="2021-01" db="UniProtKB">
        <authorList>
            <consortium name="EnsemblPlants"/>
        </authorList>
    </citation>
    <scope>IDENTIFICATION</scope>
</reference>
<evidence type="ECO:0000256" key="1">
    <source>
        <dbReference type="SAM" id="MobiDB-lite"/>
    </source>
</evidence>
<dbReference type="GO" id="GO:0051082">
    <property type="term" value="F:unfolded protein binding"/>
    <property type="evidence" value="ECO:0007669"/>
    <property type="project" value="TreeGrafter"/>
</dbReference>
<dbReference type="GO" id="GO:0006457">
    <property type="term" value="P:protein folding"/>
    <property type="evidence" value="ECO:0007669"/>
    <property type="project" value="TreeGrafter"/>
</dbReference>
<evidence type="ECO:0000313" key="2">
    <source>
        <dbReference type="EnsemblPlants" id="QL02p058893:mrna"/>
    </source>
</evidence>
<proteinExistence type="predicted"/>
<dbReference type="GO" id="GO:0005737">
    <property type="term" value="C:cytoplasm"/>
    <property type="evidence" value="ECO:0007669"/>
    <property type="project" value="TreeGrafter"/>
</dbReference>
<sequence length="103" mass="11692">MAILSVYEEIILAEKEAEAKKSEEEGKQQKENKPRLTQKAEPEPSKLSDSDSETRSAVEKTMFDQTQKQKGLPTSDEIKQGQLMKQFMAQNPNMKFPPGAQFM</sequence>
<keyword evidence="3" id="KW-1185">Reference proteome</keyword>
<dbReference type="Gramene" id="QL02p058893:mrna">
    <property type="protein sequence ID" value="QL02p058893:mrna"/>
    <property type="gene ID" value="QL02p058893"/>
</dbReference>
<dbReference type="EnsemblPlants" id="QL02p058893:mrna">
    <property type="protein sequence ID" value="QL02p058893:mrna"/>
    <property type="gene ID" value="QL02p058893"/>
</dbReference>
<dbReference type="AlphaFoldDB" id="A0A7N2KXD3"/>
<dbReference type="PANTHER" id="PTHR12356:SF22">
    <property type="entry name" value="PROTEIN BOBBER 2-LIKE"/>
    <property type="match status" value="1"/>
</dbReference>
<feature type="region of interest" description="Disordered" evidence="1">
    <location>
        <begin position="14"/>
        <end position="75"/>
    </location>
</feature>
<reference evidence="3" key="1">
    <citation type="journal article" date="2016" name="G3 (Bethesda)">
        <title>First Draft Assembly and Annotation of the Genome of a California Endemic Oak Quercus lobata Nee (Fagaceae).</title>
        <authorList>
            <person name="Sork V.L."/>
            <person name="Fitz-Gibbon S.T."/>
            <person name="Puiu D."/>
            <person name="Crepeau M."/>
            <person name="Gugger P.F."/>
            <person name="Sherman R."/>
            <person name="Stevens K."/>
            <person name="Langley C.H."/>
            <person name="Pellegrini M."/>
            <person name="Salzberg S.L."/>
        </authorList>
    </citation>
    <scope>NUCLEOTIDE SEQUENCE [LARGE SCALE GENOMIC DNA]</scope>
    <source>
        <strain evidence="3">cv. SW786</strain>
    </source>
</reference>
<organism evidence="2 3">
    <name type="scientific">Quercus lobata</name>
    <name type="common">Valley oak</name>
    <dbReference type="NCBI Taxonomy" id="97700"/>
    <lineage>
        <taxon>Eukaryota</taxon>
        <taxon>Viridiplantae</taxon>
        <taxon>Streptophyta</taxon>
        <taxon>Embryophyta</taxon>
        <taxon>Tracheophyta</taxon>
        <taxon>Spermatophyta</taxon>
        <taxon>Magnoliopsida</taxon>
        <taxon>eudicotyledons</taxon>
        <taxon>Gunneridae</taxon>
        <taxon>Pentapetalae</taxon>
        <taxon>rosids</taxon>
        <taxon>fabids</taxon>
        <taxon>Fagales</taxon>
        <taxon>Fagaceae</taxon>
        <taxon>Quercus</taxon>
    </lineage>
</organism>
<protein>
    <submittedName>
        <fullName evidence="2">Uncharacterized protein</fullName>
    </submittedName>
</protein>
<name>A0A7N2KXD3_QUELO</name>
<dbReference type="PANTHER" id="PTHR12356">
    <property type="entry name" value="NUCLEAR MOVEMENT PROTEIN NUDC"/>
    <property type="match status" value="1"/>
</dbReference>
<evidence type="ECO:0000313" key="3">
    <source>
        <dbReference type="Proteomes" id="UP000594261"/>
    </source>
</evidence>
<dbReference type="InterPro" id="IPR037898">
    <property type="entry name" value="NudC_fam"/>
</dbReference>
<dbReference type="InParanoid" id="A0A7N2KXD3"/>
<accession>A0A7N2KXD3</accession>
<dbReference type="Proteomes" id="UP000594261">
    <property type="component" value="Chromosome 2"/>
</dbReference>